<gene>
    <name evidence="2" type="ORF">SCF082_LOCUS15036</name>
    <name evidence="3" type="ORF">SCF082_LOCUS15181</name>
</gene>
<dbReference type="Proteomes" id="UP001642464">
    <property type="component" value="Unassembled WGS sequence"/>
</dbReference>
<sequence>GDYEETVKDAAKKREDRESLRVFEDDLALVAQKVQEKADLETDLNDDKSDMKGKKKDRTGPR</sequence>
<reference evidence="3 4" key="1">
    <citation type="submission" date="2024-02" db="EMBL/GenBank/DDBJ databases">
        <authorList>
            <person name="Chen Y."/>
            <person name="Shah S."/>
            <person name="Dougan E. K."/>
            <person name="Thang M."/>
            <person name="Chan C."/>
        </authorList>
    </citation>
    <scope>NUCLEOTIDE SEQUENCE [LARGE SCALE GENOMIC DNA]</scope>
</reference>
<feature type="region of interest" description="Disordered" evidence="1">
    <location>
        <begin position="34"/>
        <end position="62"/>
    </location>
</feature>
<protein>
    <submittedName>
        <fullName evidence="3">Uncharacterized protein</fullName>
    </submittedName>
</protein>
<organism evidence="3 4">
    <name type="scientific">Durusdinium trenchii</name>
    <dbReference type="NCBI Taxonomy" id="1381693"/>
    <lineage>
        <taxon>Eukaryota</taxon>
        <taxon>Sar</taxon>
        <taxon>Alveolata</taxon>
        <taxon>Dinophyceae</taxon>
        <taxon>Suessiales</taxon>
        <taxon>Symbiodiniaceae</taxon>
        <taxon>Durusdinium</taxon>
    </lineage>
</organism>
<evidence type="ECO:0000256" key="1">
    <source>
        <dbReference type="SAM" id="MobiDB-lite"/>
    </source>
</evidence>
<dbReference type="EMBL" id="CAXAMM010009668">
    <property type="protein sequence ID" value="CAK9021077.1"/>
    <property type="molecule type" value="Genomic_DNA"/>
</dbReference>
<evidence type="ECO:0000313" key="2">
    <source>
        <dbReference type="EMBL" id="CAK9020749.1"/>
    </source>
</evidence>
<comment type="caution">
    <text evidence="3">The sequence shown here is derived from an EMBL/GenBank/DDBJ whole genome shotgun (WGS) entry which is preliminary data.</text>
</comment>
<name>A0ABP0K3E6_9DINO</name>
<feature type="non-terminal residue" evidence="3">
    <location>
        <position position="1"/>
    </location>
</feature>
<keyword evidence="4" id="KW-1185">Reference proteome</keyword>
<accession>A0ABP0K3E6</accession>
<proteinExistence type="predicted"/>
<evidence type="ECO:0000313" key="4">
    <source>
        <dbReference type="Proteomes" id="UP001642464"/>
    </source>
</evidence>
<evidence type="ECO:0000313" key="3">
    <source>
        <dbReference type="EMBL" id="CAK9021077.1"/>
    </source>
</evidence>
<dbReference type="EMBL" id="CAXAMM010009557">
    <property type="protein sequence ID" value="CAK9020749.1"/>
    <property type="molecule type" value="Genomic_DNA"/>
</dbReference>
<feature type="non-terminal residue" evidence="3">
    <location>
        <position position="62"/>
    </location>
</feature>